<dbReference type="KEGG" id="vg:60322369"/>
<reference evidence="2 3" key="1">
    <citation type="submission" date="2018-07" db="EMBL/GenBank/DDBJ databases">
        <authorList>
            <person name="Michaels M.J."/>
            <person name="Wallen J.R."/>
            <person name="Eckardt M.A."/>
            <person name="Gainey M.D."/>
            <person name="Garlena R.A."/>
            <person name="Russell D.A."/>
            <person name="Pope W.H."/>
            <person name="Jacobs-Sera D."/>
            <person name="Hatfull G.F."/>
        </authorList>
    </citation>
    <scope>NUCLEOTIDE SEQUENCE [LARGE SCALE GENOMIC DNA]</scope>
</reference>
<evidence type="ECO:0000256" key="1">
    <source>
        <dbReference type="SAM" id="Coils"/>
    </source>
</evidence>
<keyword evidence="1" id="KW-0175">Coiled coil</keyword>
<dbReference type="Proteomes" id="UP000263691">
    <property type="component" value="Genome"/>
</dbReference>
<dbReference type="GeneID" id="60322369"/>
<organism evidence="2 3">
    <name type="scientific">Mycobacterium phage Rando14</name>
    <dbReference type="NCBI Taxonomy" id="2301556"/>
    <lineage>
        <taxon>Viruses</taxon>
        <taxon>Duplodnaviria</taxon>
        <taxon>Heunggongvirae</taxon>
        <taxon>Uroviricota</taxon>
        <taxon>Caudoviricetes</taxon>
        <taxon>Weiservirinae</taxon>
        <taxon>Kratiovirus</taxon>
        <taxon>Kratiovirus rando14</taxon>
    </lineage>
</organism>
<name>A0A385D434_9CAUD</name>
<feature type="coiled-coil region" evidence="1">
    <location>
        <begin position="19"/>
        <end position="46"/>
    </location>
</feature>
<evidence type="ECO:0000313" key="3">
    <source>
        <dbReference type="Proteomes" id="UP000263691"/>
    </source>
</evidence>
<keyword evidence="3" id="KW-1185">Reference proteome</keyword>
<protein>
    <submittedName>
        <fullName evidence="2">Uncharacterized protein</fullName>
    </submittedName>
</protein>
<gene>
    <name evidence="2" type="primary">45</name>
    <name evidence="2" type="ORF">SEA_RANDO14_45</name>
</gene>
<sequence>MVQSYAEVVAERDAGRRVIAKQSDELKRITRERDEAVLRVEQLLEARRLDDSLHAEPDMDRCG</sequence>
<dbReference type="EMBL" id="MH697592">
    <property type="protein sequence ID" value="AXQ53065.1"/>
    <property type="molecule type" value="Genomic_DNA"/>
</dbReference>
<proteinExistence type="predicted"/>
<accession>A0A385D434</accession>
<evidence type="ECO:0000313" key="2">
    <source>
        <dbReference type="EMBL" id="AXQ53065.1"/>
    </source>
</evidence>
<dbReference type="RefSeq" id="YP_009950943.1">
    <property type="nucleotide sequence ID" value="NC_051596.1"/>
</dbReference>